<dbReference type="EMBL" id="CP011564">
    <property type="protein sequence ID" value="ALG81866.1"/>
    <property type="molecule type" value="Genomic_DNA"/>
</dbReference>
<sequence length="437" mass="49709">MTATTTKTLEATLAPPTAHKERKLCDLLDTYRAGLHEAFEAECETMNATSDVVTPYDLPYQAKAALCNYVPQLHGTYDAQELDDDHPVRLTNQAAEFDHSPERDYEFTWWVPQPGRGTNFWIPLRINPAQEELWHDLVDGEASAGQLRLQRHRTSWTIHVTVEFPVKEPDYEPTDEDVTPVGFDIGEAHLLAGCACEQGTPTDPLLINGGRARHLRKEMHTTLKRLQERDAVEWRIDERFDYYQNALTDIIEKASRQAIEYVCRFEKPVVVLEDLSDIRDDLDYGEWMNRRLHAWAFARLQERIEDKARESGIPVEYVEPSYTSQTCHECGHVGYRDGDEFRCTNDECWVSEYHADINAAVNIADRHDPWGESLPLKPAGDDIPRGGSACDSVPRNRRFLVCERDALRLVNAATPTEQSQPRQMTLGEVGSEPSAGS</sequence>
<evidence type="ECO:0000256" key="1">
    <source>
        <dbReference type="ARBA" id="ARBA00023125"/>
    </source>
</evidence>
<dbReference type="KEGG" id="hsu:HLASF_0980"/>
<reference evidence="4 7" key="1">
    <citation type="journal article" date="2015" name="ISME J.">
        <title>Elemental sulfur and acetate can support life of a novel strictly anaerobic haloarchaeon.</title>
        <authorList>
            <person name="Sorokin D.Y."/>
            <person name="Kublanov I.V."/>
            <person name="Gavrilov S.N."/>
            <person name="Rojo D."/>
            <person name="Roman P."/>
            <person name="Golyshin P.N."/>
            <person name="Slepak V.Z."/>
            <person name="Smedile F."/>
            <person name="Ferrer M."/>
            <person name="Messina E."/>
            <person name="La Cono V."/>
            <person name="Yakimov M.M."/>
        </authorList>
    </citation>
    <scope>NUCLEOTIDE SEQUENCE [LARGE SCALE GENOMIC DNA]</scope>
    <source>
        <strain evidence="4 7">HSR2</strain>
    </source>
</reference>
<evidence type="ECO:0000313" key="4">
    <source>
        <dbReference type="EMBL" id="AKH97470.1"/>
    </source>
</evidence>
<evidence type="ECO:0000313" key="5">
    <source>
        <dbReference type="EMBL" id="ALG81866.1"/>
    </source>
</evidence>
<dbReference type="Pfam" id="PF07282">
    <property type="entry name" value="Cas12f1-like_TNB"/>
    <property type="match status" value="1"/>
</dbReference>
<dbReference type="EMBL" id="CP008874">
    <property type="protein sequence ID" value="AKH97470.1"/>
    <property type="molecule type" value="Genomic_DNA"/>
</dbReference>
<dbReference type="AlphaFoldDB" id="A0A0F7PBC7"/>
<dbReference type="GeneID" id="26010325"/>
<dbReference type="OrthoDB" id="168528at2157"/>
<accession>A0A0F7PBC7</accession>
<evidence type="ECO:0000259" key="3">
    <source>
        <dbReference type="Pfam" id="PF07282"/>
    </source>
</evidence>
<reference evidence="6" key="2">
    <citation type="submission" date="2015-05" db="EMBL/GenBank/DDBJ databases">
        <title>Complete genome sequence of Halanaeroarchaeum sulfurireducens type strain M27-SA2, a sulfate-reducer haloarchaeon from marine anoxic lake Medee.</title>
        <authorList>
            <person name="Messina E."/>
            <person name="Kublanov I.V."/>
            <person name="Toshchakov S."/>
            <person name="Arcadi E."/>
            <person name="La Spada G."/>
            <person name="La Cono V."/>
            <person name="Yakimov M.M."/>
        </authorList>
    </citation>
    <scope>NUCLEOTIDE SEQUENCE [LARGE SCALE GENOMIC DNA]</scope>
    <source>
        <strain evidence="6">M27-SA2</strain>
    </source>
</reference>
<feature type="region of interest" description="Disordered" evidence="2">
    <location>
        <begin position="413"/>
        <end position="437"/>
    </location>
</feature>
<evidence type="ECO:0000256" key="2">
    <source>
        <dbReference type="SAM" id="MobiDB-lite"/>
    </source>
</evidence>
<evidence type="ECO:0000313" key="7">
    <source>
        <dbReference type="Proteomes" id="UP000069906"/>
    </source>
</evidence>
<keyword evidence="7" id="KW-1185">Reference proteome</keyword>
<feature type="domain" description="Cas12f1-like TNB" evidence="3">
    <location>
        <begin position="297"/>
        <end position="363"/>
    </location>
</feature>
<dbReference type="PANTHER" id="PTHR30405:SF21">
    <property type="entry name" value="TRANSPOSASE-RELATED"/>
    <property type="match status" value="1"/>
</dbReference>
<dbReference type="STRING" id="1604004.HLASA_0969"/>
<proteinExistence type="predicted"/>
<dbReference type="InterPro" id="IPR051399">
    <property type="entry name" value="RNA-guided_DNA_endo/Transpos"/>
</dbReference>
<dbReference type="KEGG" id="hsf:HLASA_0969"/>
<keyword evidence="1" id="KW-0238">DNA-binding</keyword>
<dbReference type="PANTHER" id="PTHR30405">
    <property type="entry name" value="TRANSPOSASE"/>
    <property type="match status" value="1"/>
</dbReference>
<dbReference type="PATRIC" id="fig|1604004.4.peg.1028"/>
<feature type="compositionally biased region" description="Polar residues" evidence="2">
    <location>
        <begin position="413"/>
        <end position="423"/>
    </location>
</feature>
<reference evidence="5 6" key="3">
    <citation type="journal article" date="2016" name="Stand. Genomic Sci.">
        <title>Complete genome sequence of 'Halanaeroarchaeum sulfurireducens' M27-SA2, a sulfur-reducing and acetate-oxidizing haloarchaeon from the deep-sea hypersaline anoxic lake Medee.</title>
        <authorList>
            <person name="Messina E."/>
            <person name="Sorokin D.Y."/>
            <person name="Kublanov I.V."/>
            <person name="Toshchakov S."/>
            <person name="Lopatina A."/>
            <person name="Arcadi E."/>
            <person name="Smedile F."/>
            <person name="La Spada G."/>
            <person name="La Cono V."/>
            <person name="Yakimov M.M."/>
        </authorList>
    </citation>
    <scope>NUCLEOTIDE SEQUENCE [LARGE SCALE GENOMIC DNA]</scope>
    <source>
        <strain evidence="5 6">M27-SA2</strain>
    </source>
</reference>
<gene>
    <name evidence="5" type="ORF">HLASA_0969</name>
    <name evidence="4" type="ORF">HLASF_0980</name>
</gene>
<name>A0A0F7PBC7_9EURY</name>
<dbReference type="NCBIfam" id="TIGR01766">
    <property type="entry name" value="IS200/IS605 family accessory protein TnpB-like domain"/>
    <property type="match status" value="1"/>
</dbReference>
<dbReference type="InterPro" id="IPR010095">
    <property type="entry name" value="Cas12f1-like_TNB"/>
</dbReference>
<dbReference type="GO" id="GO:0003677">
    <property type="term" value="F:DNA binding"/>
    <property type="evidence" value="ECO:0007669"/>
    <property type="project" value="UniProtKB-KW"/>
</dbReference>
<organism evidence="4 7">
    <name type="scientific">Halanaeroarchaeum sulfurireducens</name>
    <dbReference type="NCBI Taxonomy" id="1604004"/>
    <lineage>
        <taxon>Archaea</taxon>
        <taxon>Methanobacteriati</taxon>
        <taxon>Methanobacteriota</taxon>
        <taxon>Stenosarchaea group</taxon>
        <taxon>Halobacteria</taxon>
        <taxon>Halobacteriales</taxon>
        <taxon>Halobacteriaceae</taxon>
        <taxon>Halanaeroarchaeum</taxon>
    </lineage>
</organism>
<evidence type="ECO:0000313" key="6">
    <source>
        <dbReference type="Proteomes" id="UP000060390"/>
    </source>
</evidence>
<dbReference type="RefSeq" id="WP_050048224.1">
    <property type="nucleotide sequence ID" value="NZ_CP008874.1"/>
</dbReference>
<protein>
    <submittedName>
        <fullName evidence="4">IS1341-type transposase</fullName>
    </submittedName>
</protein>
<dbReference type="HOGENOM" id="CLU_055574_0_0_2"/>
<dbReference type="NCBIfam" id="NF040570">
    <property type="entry name" value="guided_TnpB"/>
    <property type="match status" value="1"/>
</dbReference>
<dbReference type="Proteomes" id="UP000069906">
    <property type="component" value="Chromosome"/>
</dbReference>
<dbReference type="Proteomes" id="UP000060390">
    <property type="component" value="Chromosome"/>
</dbReference>